<feature type="compositionally biased region" description="Basic and acidic residues" evidence="1">
    <location>
        <begin position="629"/>
        <end position="648"/>
    </location>
</feature>
<comment type="caution">
    <text evidence="3">The sequence shown here is derived from an EMBL/GenBank/DDBJ whole genome shotgun (WGS) entry which is preliminary data.</text>
</comment>
<proteinExistence type="predicted"/>
<evidence type="ECO:0000313" key="4">
    <source>
        <dbReference type="Proteomes" id="UP001054902"/>
    </source>
</evidence>
<feature type="compositionally biased region" description="Polar residues" evidence="1">
    <location>
        <begin position="359"/>
        <end position="388"/>
    </location>
</feature>
<feature type="domain" description="WW" evidence="2">
    <location>
        <begin position="523"/>
        <end position="556"/>
    </location>
</feature>
<feature type="domain" description="WW" evidence="2">
    <location>
        <begin position="837"/>
        <end position="865"/>
    </location>
</feature>
<dbReference type="PROSITE" id="PS01159">
    <property type="entry name" value="WW_DOMAIN_1"/>
    <property type="match status" value="5"/>
</dbReference>
<dbReference type="CDD" id="cd00201">
    <property type="entry name" value="WW"/>
    <property type="match status" value="5"/>
</dbReference>
<feature type="compositionally biased region" description="Polar residues" evidence="1">
    <location>
        <begin position="867"/>
        <end position="880"/>
    </location>
</feature>
<dbReference type="Gene3D" id="2.20.70.10">
    <property type="match status" value="5"/>
</dbReference>
<feature type="compositionally biased region" description="Polar residues" evidence="1">
    <location>
        <begin position="611"/>
        <end position="623"/>
    </location>
</feature>
<dbReference type="PROSITE" id="PS50020">
    <property type="entry name" value="WW_DOMAIN_2"/>
    <property type="match status" value="5"/>
</dbReference>
<feature type="compositionally biased region" description="Polar residues" evidence="1">
    <location>
        <begin position="561"/>
        <end position="578"/>
    </location>
</feature>
<accession>A0AAD3HES9</accession>
<feature type="compositionally biased region" description="Basic and acidic residues" evidence="1">
    <location>
        <begin position="715"/>
        <end position="730"/>
    </location>
</feature>
<dbReference type="GO" id="GO:0045292">
    <property type="term" value="P:mRNA cis splicing, via spliceosome"/>
    <property type="evidence" value="ECO:0007669"/>
    <property type="project" value="InterPro"/>
</dbReference>
<feature type="compositionally biased region" description="Polar residues" evidence="1">
    <location>
        <begin position="925"/>
        <end position="947"/>
    </location>
</feature>
<dbReference type="PANTHER" id="PTHR11864">
    <property type="entry name" value="PRE-MRNA-PROCESSING PROTEIN PRP40"/>
    <property type="match status" value="1"/>
</dbReference>
<feature type="region of interest" description="Disordered" evidence="1">
    <location>
        <begin position="611"/>
        <end position="791"/>
    </location>
</feature>
<dbReference type="Pfam" id="PF12796">
    <property type="entry name" value="Ank_2"/>
    <property type="match status" value="1"/>
</dbReference>
<keyword evidence="4" id="KW-1185">Reference proteome</keyword>
<feature type="compositionally biased region" description="Polar residues" evidence="1">
    <location>
        <begin position="888"/>
        <end position="897"/>
    </location>
</feature>
<reference evidence="3 4" key="1">
    <citation type="journal article" date="2021" name="Sci. Rep.">
        <title>The genome of the diatom Chaetoceros tenuissimus carries an ancient integrated fragment of an extant virus.</title>
        <authorList>
            <person name="Hongo Y."/>
            <person name="Kimura K."/>
            <person name="Takaki Y."/>
            <person name="Yoshida Y."/>
            <person name="Baba S."/>
            <person name="Kobayashi G."/>
            <person name="Nagasaki K."/>
            <person name="Hano T."/>
            <person name="Tomaru Y."/>
        </authorList>
    </citation>
    <scope>NUCLEOTIDE SEQUENCE [LARGE SCALE GENOMIC DNA]</scope>
    <source>
        <strain evidence="3 4">NIES-3715</strain>
    </source>
</reference>
<organism evidence="3 4">
    <name type="scientific">Chaetoceros tenuissimus</name>
    <dbReference type="NCBI Taxonomy" id="426638"/>
    <lineage>
        <taxon>Eukaryota</taxon>
        <taxon>Sar</taxon>
        <taxon>Stramenopiles</taxon>
        <taxon>Ochrophyta</taxon>
        <taxon>Bacillariophyta</taxon>
        <taxon>Coscinodiscophyceae</taxon>
        <taxon>Chaetocerotophycidae</taxon>
        <taxon>Chaetocerotales</taxon>
        <taxon>Chaetocerotaceae</taxon>
        <taxon>Chaetoceros</taxon>
    </lineage>
</organism>
<dbReference type="InterPro" id="IPR036020">
    <property type="entry name" value="WW_dom_sf"/>
</dbReference>
<feature type="domain" description="WW" evidence="2">
    <location>
        <begin position="580"/>
        <end position="613"/>
    </location>
</feature>
<evidence type="ECO:0000256" key="1">
    <source>
        <dbReference type="SAM" id="MobiDB-lite"/>
    </source>
</evidence>
<dbReference type="Proteomes" id="UP001054902">
    <property type="component" value="Unassembled WGS sequence"/>
</dbReference>
<name>A0AAD3HES9_9STRA</name>
<dbReference type="SUPFAM" id="SSF51045">
    <property type="entry name" value="WW domain"/>
    <property type="match status" value="5"/>
</dbReference>
<dbReference type="Gene3D" id="1.25.40.20">
    <property type="entry name" value="Ankyrin repeat-containing domain"/>
    <property type="match status" value="1"/>
</dbReference>
<feature type="compositionally biased region" description="Low complexity" evidence="1">
    <location>
        <begin position="960"/>
        <end position="971"/>
    </location>
</feature>
<feature type="compositionally biased region" description="Low complexity" evidence="1">
    <location>
        <begin position="652"/>
        <end position="667"/>
    </location>
</feature>
<feature type="region of interest" description="Disordered" evidence="1">
    <location>
        <begin position="256"/>
        <end position="455"/>
    </location>
</feature>
<feature type="compositionally biased region" description="Polar residues" evidence="1">
    <location>
        <begin position="972"/>
        <end position="986"/>
    </location>
</feature>
<dbReference type="InterPro" id="IPR002110">
    <property type="entry name" value="Ankyrin_rpt"/>
</dbReference>
<evidence type="ECO:0000259" key="2">
    <source>
        <dbReference type="PROSITE" id="PS50020"/>
    </source>
</evidence>
<dbReference type="GO" id="GO:0071004">
    <property type="term" value="C:U2-type prespliceosome"/>
    <property type="evidence" value="ECO:0007669"/>
    <property type="project" value="TreeGrafter"/>
</dbReference>
<dbReference type="GO" id="GO:0003723">
    <property type="term" value="F:RNA binding"/>
    <property type="evidence" value="ECO:0007669"/>
    <property type="project" value="TreeGrafter"/>
</dbReference>
<dbReference type="AlphaFoldDB" id="A0AAD3HES9"/>
<dbReference type="Pfam" id="PF00397">
    <property type="entry name" value="WW"/>
    <property type="match status" value="5"/>
</dbReference>
<feature type="compositionally biased region" description="Basic and acidic residues" evidence="1">
    <location>
        <begin position="307"/>
        <end position="316"/>
    </location>
</feature>
<dbReference type="SMART" id="SM00456">
    <property type="entry name" value="WW"/>
    <property type="match status" value="5"/>
</dbReference>
<dbReference type="GO" id="GO:0005685">
    <property type="term" value="C:U1 snRNP"/>
    <property type="evidence" value="ECO:0007669"/>
    <property type="project" value="TreeGrafter"/>
</dbReference>
<dbReference type="SUPFAM" id="SSF48403">
    <property type="entry name" value="Ankyrin repeat"/>
    <property type="match status" value="1"/>
</dbReference>
<dbReference type="EMBL" id="BLLK01000069">
    <property type="protein sequence ID" value="GFH60980.1"/>
    <property type="molecule type" value="Genomic_DNA"/>
</dbReference>
<feature type="compositionally biased region" description="Polar residues" evidence="1">
    <location>
        <begin position="698"/>
        <end position="709"/>
    </location>
</feature>
<sequence length="1059" mass="114124">MSLFAWANSKLEQLSEQIAPVPNDPGIRFARACSSYDSNLALQLLSSPPPFPDGSHCPAVDPFSSITNKQKGSLAIHTAAEYGLTNVVQSLIGQYGVSAEQFDHQGNTPLHYASMSKVPGALQLVKMLVNEYNVSVTVKNMNGKTAYDGATQDSVRQYLLPIQLQKETQECIDNGGRGLPEGIDMGGIRIKRDIAPPPIMGAGGYGPPVGGNTNYSVGGMTSKYAVPEFGQQQPPMAMNQPPPMSNYSAPMQDSNMHAHVPIPGHTVADPPVQPNPVPMSNTQPDIPAPPVSDVATESSPAEPSNEDVTKEAKTDNAKAVGENNSLAASSEQVKQPTNANNSNFNMNTATAPSLYAAPTVSNNSTPSFTTTKNVDTGNAPNTAPNSINGYARKGHSSAAVLPKNAKYKPDGFHSSSSDISLQQKYGHDKSITGPPSGRYSTSNIAPPPSASNSGGGYNPYAVSAAYGSSPAMSRPRYPTYDAVSDTVGAATGSYHGGQNAYATPSQNIPQYNVYTPQPQSNQMPTSSPWKAATAPDGRTYYFNEVTNETTWTLPEMAQEAPASSQVETVPTQQQSATAEASPPHPWKAATAPDGRTYYFNQDTHETTWEMPQQTQPNASTDVQEATEAVPEKEEKQLEEVKEEVKEESCTIEETSQTQQQSATAEASPPHPWKAATAPDGRTYYFNQDTHETTWEMPHQTQPNASTDVQEATEAVPEKEEKQLEEVKEETSIDGSNQEKETEDVLAEKEEKTEVPSPVEAVEAKAEESTVASQEEVVASPPHPWKAATAPDGRTYYFNQDTLETTWEMPYQGPAVSLEEKGPSQQQEQIADVAHSCPWKAATAPDGRTYYFNENTQETTWEMPPELQQKQNTTVSPSSDDQTPDEQRSNPNVDNVSASADERNDIKDTQDFFSSTTAQRSEDSSVKNNDNFGTSSLQRALISETTDTIAKPSVGEVARQSSIASASDLFSSPQSNHSTSSVFSQPKQVLCEPTTNEESDDTGDLPPPPIVSDLDNEHSGDDSDDLPPPPFGFDSSDVMDQSGDDDLPPPPMMEEISLLE</sequence>
<feature type="domain" description="WW" evidence="2">
    <location>
        <begin position="778"/>
        <end position="811"/>
    </location>
</feature>
<feature type="region of interest" description="Disordered" evidence="1">
    <location>
        <begin position="557"/>
        <end position="597"/>
    </location>
</feature>
<feature type="compositionally biased region" description="Polar residues" evidence="1">
    <location>
        <begin position="322"/>
        <end position="336"/>
    </location>
</feature>
<feature type="compositionally biased region" description="Low complexity" evidence="1">
    <location>
        <begin position="337"/>
        <end position="351"/>
    </location>
</feature>
<protein>
    <recommendedName>
        <fullName evidence="2">WW domain-containing protein</fullName>
    </recommendedName>
</protein>
<feature type="domain" description="WW" evidence="2">
    <location>
        <begin position="666"/>
        <end position="699"/>
    </location>
</feature>
<evidence type="ECO:0000313" key="3">
    <source>
        <dbReference type="EMBL" id="GFH60980.1"/>
    </source>
</evidence>
<feature type="compositionally biased region" description="Polar residues" evidence="1">
    <location>
        <begin position="413"/>
        <end position="423"/>
    </location>
</feature>
<feature type="compositionally biased region" description="Basic and acidic residues" evidence="1">
    <location>
        <begin position="899"/>
        <end position="909"/>
    </location>
</feature>
<gene>
    <name evidence="3" type="ORF">CTEN210_17456</name>
</gene>
<dbReference type="InterPro" id="IPR001202">
    <property type="entry name" value="WW_dom"/>
</dbReference>
<feature type="region of interest" description="Disordered" evidence="1">
    <location>
        <begin position="809"/>
        <end position="1059"/>
    </location>
</feature>
<dbReference type="InterPro" id="IPR039726">
    <property type="entry name" value="Prp40-like"/>
</dbReference>
<dbReference type="SMART" id="SM00248">
    <property type="entry name" value="ANK"/>
    <property type="match status" value="2"/>
</dbReference>
<dbReference type="InterPro" id="IPR036770">
    <property type="entry name" value="Ankyrin_rpt-contain_sf"/>
</dbReference>
<dbReference type="PANTHER" id="PTHR11864:SF0">
    <property type="entry name" value="PRP40 PRE-MRNA PROCESSING FACTOR 40 HOMOLOG A (YEAST)"/>
    <property type="match status" value="1"/>
</dbReference>